<evidence type="ECO:0000256" key="8">
    <source>
        <dbReference type="ARBA" id="ARBA00022801"/>
    </source>
</evidence>
<dbReference type="Gene3D" id="2.60.40.1730">
    <property type="entry name" value="tricorn interacting facor f3 domain"/>
    <property type="match status" value="1"/>
</dbReference>
<comment type="similarity">
    <text evidence="3">Belongs to the peptidase M1 family.</text>
</comment>
<feature type="domain" description="Peptidase M1 membrane alanine aminopeptidase" evidence="13">
    <location>
        <begin position="238"/>
        <end position="429"/>
    </location>
</feature>
<evidence type="ECO:0000256" key="7">
    <source>
        <dbReference type="ARBA" id="ARBA00022723"/>
    </source>
</evidence>
<evidence type="ECO:0000259" key="13">
    <source>
        <dbReference type="Pfam" id="PF01433"/>
    </source>
</evidence>
<dbReference type="PANTHER" id="PTHR11533">
    <property type="entry name" value="PROTEASE M1 ZINC METALLOPROTEASE"/>
    <property type="match status" value="1"/>
</dbReference>
<accession>A0ABW0NQ53</accession>
<dbReference type="Pfam" id="PF01433">
    <property type="entry name" value="Peptidase_M1"/>
    <property type="match status" value="1"/>
</dbReference>
<evidence type="ECO:0000256" key="11">
    <source>
        <dbReference type="ARBA" id="ARBA00029811"/>
    </source>
</evidence>
<dbReference type="Proteomes" id="UP001596039">
    <property type="component" value="Unassembled WGS sequence"/>
</dbReference>
<dbReference type="InterPro" id="IPR001930">
    <property type="entry name" value="Peptidase_M1"/>
</dbReference>
<evidence type="ECO:0000259" key="14">
    <source>
        <dbReference type="Pfam" id="PF17900"/>
    </source>
</evidence>
<evidence type="ECO:0000256" key="6">
    <source>
        <dbReference type="ARBA" id="ARBA00022670"/>
    </source>
</evidence>
<sequence length="439" mass="48307">MTAKTVGAMTAGDAYLPGHGNGGYRVLRYELDLDYRISTNRLHGTATIHAHSTQALERFTLDLAKLRVSRVRIEGRRGTRFAQAARKVVITPAVALPADEDFTLVIEYAGAPGPIRSRWGPVGWEELADGVLVAAQPSGAPSWFPTNDRVDDKAAYDIRFRTDQAYTVVCNGTLVDHHVASGQGHWHYEQTQPTASYLATVQIGRYERATPDWSGVPGVLAYPRTIAARVASDFAAVDRMMALFQERFGPYPFDGYTVVVTADELEIPLEAQGLAIFGANHADGHGGSERLVAHELAHQWFGNSVGLSSWKDIWLNEGFACYSEWIWSEHSGGMSAEGWAQHYRRQLSALPRDIVVGDPGATLMFDDRVYKRGALTLHAVRSTLGDPAFFELLRSWTGSHRHGTATTADFQALAGQAAGRSLDRLFTAWLFETPLPRLP</sequence>
<evidence type="ECO:0000256" key="10">
    <source>
        <dbReference type="ARBA" id="ARBA00023049"/>
    </source>
</evidence>
<evidence type="ECO:0000256" key="9">
    <source>
        <dbReference type="ARBA" id="ARBA00022833"/>
    </source>
</evidence>
<reference evidence="16" key="1">
    <citation type="journal article" date="2019" name="Int. J. Syst. Evol. Microbiol.">
        <title>The Global Catalogue of Microorganisms (GCM) 10K type strain sequencing project: providing services to taxonomists for standard genome sequencing and annotation.</title>
        <authorList>
            <consortium name="The Broad Institute Genomics Platform"/>
            <consortium name="The Broad Institute Genome Sequencing Center for Infectious Disease"/>
            <person name="Wu L."/>
            <person name="Ma J."/>
        </authorList>
    </citation>
    <scope>NUCLEOTIDE SEQUENCE [LARGE SCALE GENOMIC DNA]</scope>
    <source>
        <strain evidence="16">CGMCC 4.6997</strain>
    </source>
</reference>
<organism evidence="15 16">
    <name type="scientific">Lysinimonas soli</name>
    <dbReference type="NCBI Taxonomy" id="1074233"/>
    <lineage>
        <taxon>Bacteria</taxon>
        <taxon>Bacillati</taxon>
        <taxon>Actinomycetota</taxon>
        <taxon>Actinomycetes</taxon>
        <taxon>Micrococcales</taxon>
        <taxon>Microbacteriaceae</taxon>
        <taxon>Lysinimonas</taxon>
    </lineage>
</organism>
<evidence type="ECO:0000256" key="2">
    <source>
        <dbReference type="ARBA" id="ARBA00001947"/>
    </source>
</evidence>
<dbReference type="InterPro" id="IPR014782">
    <property type="entry name" value="Peptidase_M1_dom"/>
</dbReference>
<evidence type="ECO:0000313" key="16">
    <source>
        <dbReference type="Proteomes" id="UP001596039"/>
    </source>
</evidence>
<proteinExistence type="inferred from homology"/>
<gene>
    <name evidence="15" type="ORF">ACFPJ4_10575</name>
</gene>
<comment type="cofactor">
    <cofactor evidence="2">
        <name>Zn(2+)</name>
        <dbReference type="ChEBI" id="CHEBI:29105"/>
    </cofactor>
</comment>
<evidence type="ECO:0000256" key="5">
    <source>
        <dbReference type="ARBA" id="ARBA00015611"/>
    </source>
</evidence>
<dbReference type="EMBL" id="JBHSMG010000002">
    <property type="protein sequence ID" value="MFC5502681.1"/>
    <property type="molecule type" value="Genomic_DNA"/>
</dbReference>
<comment type="caution">
    <text evidence="15">The sequence shown here is derived from an EMBL/GenBank/DDBJ whole genome shotgun (WGS) entry which is preliminary data.</text>
</comment>
<keyword evidence="7" id="KW-0479">Metal-binding</keyword>
<dbReference type="EC" id="3.4.11.2" evidence="4"/>
<dbReference type="Pfam" id="PF17900">
    <property type="entry name" value="Peptidase_M1_N"/>
    <property type="match status" value="1"/>
</dbReference>
<dbReference type="Gene3D" id="1.10.390.10">
    <property type="entry name" value="Neutral Protease Domain 2"/>
    <property type="match status" value="1"/>
</dbReference>
<keyword evidence="10" id="KW-0482">Metalloprotease</keyword>
<evidence type="ECO:0000256" key="4">
    <source>
        <dbReference type="ARBA" id="ARBA00012564"/>
    </source>
</evidence>
<dbReference type="PRINTS" id="PR00756">
    <property type="entry name" value="ALADIPTASE"/>
</dbReference>
<evidence type="ECO:0000256" key="1">
    <source>
        <dbReference type="ARBA" id="ARBA00000098"/>
    </source>
</evidence>
<keyword evidence="9" id="KW-0862">Zinc</keyword>
<feature type="domain" description="Aminopeptidase N-like N-terminal" evidence="14">
    <location>
        <begin position="28"/>
        <end position="198"/>
    </location>
</feature>
<dbReference type="CDD" id="cd09603">
    <property type="entry name" value="M1_APN_like"/>
    <property type="match status" value="1"/>
</dbReference>
<keyword evidence="6" id="KW-0645">Protease</keyword>
<evidence type="ECO:0000313" key="15">
    <source>
        <dbReference type="EMBL" id="MFC5502681.1"/>
    </source>
</evidence>
<name>A0ABW0NQ53_9MICO</name>
<dbReference type="GO" id="GO:0004177">
    <property type="term" value="F:aminopeptidase activity"/>
    <property type="evidence" value="ECO:0007669"/>
    <property type="project" value="UniProtKB-KW"/>
</dbReference>
<keyword evidence="8 15" id="KW-0378">Hydrolase</keyword>
<keyword evidence="15" id="KW-0031">Aminopeptidase</keyword>
<dbReference type="SUPFAM" id="SSF63737">
    <property type="entry name" value="Leukotriene A4 hydrolase N-terminal domain"/>
    <property type="match status" value="1"/>
</dbReference>
<evidence type="ECO:0000256" key="12">
    <source>
        <dbReference type="ARBA" id="ARBA00031533"/>
    </source>
</evidence>
<evidence type="ECO:0000256" key="3">
    <source>
        <dbReference type="ARBA" id="ARBA00010136"/>
    </source>
</evidence>
<dbReference type="InterPro" id="IPR027268">
    <property type="entry name" value="Peptidase_M4/M1_CTD_sf"/>
</dbReference>
<comment type="catalytic activity">
    <reaction evidence="1">
        <text>Release of an N-terminal amino acid, Xaa-|-Yaa- from a peptide, amide or arylamide. Xaa is preferably Ala, but may be most amino acids including Pro (slow action). When a terminal hydrophobic residue is followed by a prolyl residue, the two may be released as an intact Xaa-Pro dipeptide.</text>
        <dbReference type="EC" id="3.4.11.2"/>
    </reaction>
</comment>
<dbReference type="InterPro" id="IPR050344">
    <property type="entry name" value="Peptidase_M1_aminopeptidases"/>
</dbReference>
<dbReference type="SUPFAM" id="SSF55486">
    <property type="entry name" value="Metalloproteases ('zincins'), catalytic domain"/>
    <property type="match status" value="1"/>
</dbReference>
<dbReference type="InterPro" id="IPR042097">
    <property type="entry name" value="Aminopeptidase_N-like_N_sf"/>
</dbReference>
<dbReference type="RefSeq" id="WP_386740370.1">
    <property type="nucleotide sequence ID" value="NZ_JBHSMG010000002.1"/>
</dbReference>
<dbReference type="InterPro" id="IPR045357">
    <property type="entry name" value="Aminopeptidase_N-like_N"/>
</dbReference>
<keyword evidence="16" id="KW-1185">Reference proteome</keyword>
<protein>
    <recommendedName>
        <fullName evidence="5">Aminopeptidase N</fullName>
        <ecNumber evidence="4">3.4.11.2</ecNumber>
    </recommendedName>
    <alternativeName>
        <fullName evidence="11">Alanine aminopeptidase</fullName>
    </alternativeName>
    <alternativeName>
        <fullName evidence="12">Lysyl aminopeptidase</fullName>
    </alternativeName>
</protein>